<reference evidence="7" key="1">
    <citation type="submission" date="2023-07" db="EMBL/GenBank/DDBJ databases">
        <title>Genome sequencing of Purple Non-Sulfur Bacteria from various extreme environments.</title>
        <authorList>
            <person name="Mayer M."/>
        </authorList>
    </citation>
    <scope>NUCLEOTIDE SEQUENCE [LARGE SCALE GENOMIC DNA]</scope>
    <source>
        <strain evidence="7">DSM 17935</strain>
    </source>
</reference>
<dbReference type="RefSeq" id="WP_264602564.1">
    <property type="nucleotide sequence ID" value="NZ_JAOQNS010000010.1"/>
</dbReference>
<evidence type="ECO:0000313" key="7">
    <source>
        <dbReference type="Proteomes" id="UP001209755"/>
    </source>
</evidence>
<dbReference type="PANTHER" id="PTHR30537">
    <property type="entry name" value="HTH-TYPE TRANSCRIPTIONAL REGULATOR"/>
    <property type="match status" value="1"/>
</dbReference>
<comment type="similarity">
    <text evidence="1">Belongs to the LysR transcriptional regulatory family.</text>
</comment>
<feature type="domain" description="HTH lysR-type" evidence="5">
    <location>
        <begin position="4"/>
        <end position="61"/>
    </location>
</feature>
<dbReference type="InterPro" id="IPR058163">
    <property type="entry name" value="LysR-type_TF_proteobact-type"/>
</dbReference>
<protein>
    <submittedName>
        <fullName evidence="6">LysR family glycine cleavage system transcriptional activator</fullName>
    </submittedName>
</protein>
<sequence>MRDIGLNGMVYFEAVARHSRVTTAAQELSVSPSAVSQQLKGLEEVLGVKLFRRVKRSLVLTEEGEQLFGAATEALSILRDARRQVARKRENRKLILRVSASFGARWLGRRFAKFIAANPLWDLHVDATPELTEFEKENVDLDVRYGVGRWKGLYAEAIVNDMVMPLCNPAFLKDCRERGTTPEAMLSDVRLIHTVKANLTWKWWLNRHAIENVPSDGGLKFDRSSMSLQAAKDGAGVVLETATLAMDELHAGTLVPMFPALGAARFPAYWIVCPNRNLNRRYVSVFCEWLREEAAEHEDEKLDLLASLGCTSFYDVDMERARPV</sequence>
<dbReference type="EMBL" id="JAOQNS010000010">
    <property type="protein sequence ID" value="MCW2308968.1"/>
    <property type="molecule type" value="Genomic_DNA"/>
</dbReference>
<comment type="caution">
    <text evidence="6">The sequence shown here is derived from an EMBL/GenBank/DDBJ whole genome shotgun (WGS) entry which is preliminary data.</text>
</comment>
<keyword evidence="3" id="KW-0238">DNA-binding</keyword>
<dbReference type="PROSITE" id="PS50931">
    <property type="entry name" value="HTH_LYSR"/>
    <property type="match status" value="1"/>
</dbReference>
<gene>
    <name evidence="6" type="ORF">M2319_003319</name>
</gene>
<dbReference type="CDD" id="cd08432">
    <property type="entry name" value="PBP2_GcdR_TrpI_HvrB_AmpR_like"/>
    <property type="match status" value="1"/>
</dbReference>
<dbReference type="InterPro" id="IPR036388">
    <property type="entry name" value="WH-like_DNA-bd_sf"/>
</dbReference>
<evidence type="ECO:0000259" key="5">
    <source>
        <dbReference type="PROSITE" id="PS50931"/>
    </source>
</evidence>
<evidence type="ECO:0000313" key="6">
    <source>
        <dbReference type="EMBL" id="MCW2308968.1"/>
    </source>
</evidence>
<evidence type="ECO:0000256" key="4">
    <source>
        <dbReference type="ARBA" id="ARBA00023163"/>
    </source>
</evidence>
<dbReference type="Pfam" id="PF03466">
    <property type="entry name" value="LysR_substrate"/>
    <property type="match status" value="1"/>
</dbReference>
<accession>A0ABT3HEY6</accession>
<evidence type="ECO:0000256" key="1">
    <source>
        <dbReference type="ARBA" id="ARBA00009437"/>
    </source>
</evidence>
<keyword evidence="7" id="KW-1185">Reference proteome</keyword>
<dbReference type="SUPFAM" id="SSF53850">
    <property type="entry name" value="Periplasmic binding protein-like II"/>
    <property type="match status" value="1"/>
</dbReference>
<dbReference type="PANTHER" id="PTHR30537:SF74">
    <property type="entry name" value="HTH-TYPE TRANSCRIPTIONAL REGULATOR TRPI"/>
    <property type="match status" value="1"/>
</dbReference>
<dbReference type="PRINTS" id="PR00039">
    <property type="entry name" value="HTHLYSR"/>
</dbReference>
<keyword evidence="2" id="KW-0805">Transcription regulation</keyword>
<dbReference type="InterPro" id="IPR000847">
    <property type="entry name" value="LysR_HTH_N"/>
</dbReference>
<evidence type="ECO:0000256" key="3">
    <source>
        <dbReference type="ARBA" id="ARBA00023125"/>
    </source>
</evidence>
<dbReference type="Proteomes" id="UP001209755">
    <property type="component" value="Unassembled WGS sequence"/>
</dbReference>
<dbReference type="InterPro" id="IPR036390">
    <property type="entry name" value="WH_DNA-bd_sf"/>
</dbReference>
<dbReference type="Gene3D" id="1.10.10.10">
    <property type="entry name" value="Winged helix-like DNA-binding domain superfamily/Winged helix DNA-binding domain"/>
    <property type="match status" value="1"/>
</dbReference>
<dbReference type="Gene3D" id="3.40.190.10">
    <property type="entry name" value="Periplasmic binding protein-like II"/>
    <property type="match status" value="2"/>
</dbReference>
<keyword evidence="4" id="KW-0804">Transcription</keyword>
<name>A0ABT3HEY6_9HYPH</name>
<proteinExistence type="inferred from homology"/>
<evidence type="ECO:0000256" key="2">
    <source>
        <dbReference type="ARBA" id="ARBA00023015"/>
    </source>
</evidence>
<organism evidence="6 7">
    <name type="scientific">Rhodobium gokarnense</name>
    <dbReference type="NCBI Taxonomy" id="364296"/>
    <lineage>
        <taxon>Bacteria</taxon>
        <taxon>Pseudomonadati</taxon>
        <taxon>Pseudomonadota</taxon>
        <taxon>Alphaproteobacteria</taxon>
        <taxon>Hyphomicrobiales</taxon>
        <taxon>Rhodobiaceae</taxon>
        <taxon>Rhodobium</taxon>
    </lineage>
</organism>
<dbReference type="SUPFAM" id="SSF46785">
    <property type="entry name" value="Winged helix' DNA-binding domain"/>
    <property type="match status" value="1"/>
</dbReference>
<dbReference type="Pfam" id="PF00126">
    <property type="entry name" value="HTH_1"/>
    <property type="match status" value="1"/>
</dbReference>
<dbReference type="InterPro" id="IPR005119">
    <property type="entry name" value="LysR_subst-bd"/>
</dbReference>